<dbReference type="Pfam" id="PF01037">
    <property type="entry name" value="AsnC_trans_reg"/>
    <property type="match status" value="1"/>
</dbReference>
<name>A0A1N7A1X9_9EURY</name>
<gene>
    <name evidence="2" type="ORF">SAMN05421858_2284</name>
</gene>
<dbReference type="InterPro" id="IPR019887">
    <property type="entry name" value="Tscrpt_reg_AsnC/Lrp_C"/>
</dbReference>
<keyword evidence="3" id="KW-1185">Reference proteome</keyword>
<dbReference type="Proteomes" id="UP000186914">
    <property type="component" value="Unassembled WGS sequence"/>
</dbReference>
<dbReference type="EMBL" id="FTNO01000001">
    <property type="protein sequence ID" value="SIR33130.1"/>
    <property type="molecule type" value="Genomic_DNA"/>
</dbReference>
<reference evidence="3" key="1">
    <citation type="submission" date="2017-01" db="EMBL/GenBank/DDBJ databases">
        <authorList>
            <person name="Varghese N."/>
            <person name="Submissions S."/>
        </authorList>
    </citation>
    <scope>NUCLEOTIDE SEQUENCE [LARGE SCALE GENOMIC DNA]</scope>
    <source>
        <strain evidence="3">CGMCC 1.7737</strain>
    </source>
</reference>
<dbReference type="AlphaFoldDB" id="A0A1N7A1X9"/>
<sequence>MAVEQPRKQEVPNMVAAYIMVKANTGEADRLKNAILGIDGVEDAHIVAGDVDLIVKVQVENPAEVKTISADGIQGIQGVEDTQTYISMD</sequence>
<proteinExistence type="predicted"/>
<evidence type="ECO:0000259" key="1">
    <source>
        <dbReference type="Pfam" id="PF01037"/>
    </source>
</evidence>
<feature type="domain" description="Transcription regulator AsnC/Lrp ligand binding" evidence="1">
    <location>
        <begin position="19"/>
        <end position="88"/>
    </location>
</feature>
<organism evidence="2 3">
    <name type="scientific">Haladaptatus litoreus</name>
    <dbReference type="NCBI Taxonomy" id="553468"/>
    <lineage>
        <taxon>Archaea</taxon>
        <taxon>Methanobacteriati</taxon>
        <taxon>Methanobacteriota</taxon>
        <taxon>Stenosarchaea group</taxon>
        <taxon>Halobacteria</taxon>
        <taxon>Halobacteriales</taxon>
        <taxon>Haladaptataceae</taxon>
        <taxon>Haladaptatus</taxon>
    </lineage>
</organism>
<evidence type="ECO:0000313" key="2">
    <source>
        <dbReference type="EMBL" id="SIR33130.1"/>
    </source>
</evidence>
<protein>
    <submittedName>
        <fullName evidence="2">AsnC family protein</fullName>
    </submittedName>
</protein>
<accession>A0A1N7A1X9</accession>
<dbReference type="Gene3D" id="3.30.70.920">
    <property type="match status" value="1"/>
</dbReference>
<dbReference type="SUPFAM" id="SSF54909">
    <property type="entry name" value="Dimeric alpha+beta barrel"/>
    <property type="match status" value="1"/>
</dbReference>
<evidence type="ECO:0000313" key="3">
    <source>
        <dbReference type="Proteomes" id="UP000186914"/>
    </source>
</evidence>
<dbReference type="InterPro" id="IPR011008">
    <property type="entry name" value="Dimeric_a/b-barrel"/>
</dbReference>